<evidence type="ECO:0000313" key="11">
    <source>
        <dbReference type="EMBL" id="GAG70064.1"/>
    </source>
</evidence>
<evidence type="ECO:0000259" key="10">
    <source>
        <dbReference type="Pfam" id="PF11975"/>
    </source>
</evidence>
<dbReference type="AlphaFoldDB" id="X0ZKX9"/>
<keyword evidence="7" id="KW-0464">Manganese</keyword>
<evidence type="ECO:0000256" key="8">
    <source>
        <dbReference type="ARBA" id="ARBA00023277"/>
    </source>
</evidence>
<comment type="caution">
    <text evidence="11">The sequence shown here is derived from an EMBL/GenBank/DDBJ whole genome shotgun (WGS) entry which is preliminary data.</text>
</comment>
<dbReference type="PANTHER" id="PTHR32092">
    <property type="entry name" value="6-PHOSPHO-BETA-GLUCOSIDASE-RELATED"/>
    <property type="match status" value="1"/>
</dbReference>
<dbReference type="InterPro" id="IPR015955">
    <property type="entry name" value="Lactate_DH/Glyco_Ohase_4_C"/>
</dbReference>
<comment type="cofactor">
    <cofactor evidence="2">
        <name>Mn(2+)</name>
        <dbReference type="ChEBI" id="CHEBI:29035"/>
    </cofactor>
</comment>
<evidence type="ECO:0000256" key="3">
    <source>
        <dbReference type="ARBA" id="ARBA00010141"/>
    </source>
</evidence>
<dbReference type="PRINTS" id="PR00732">
    <property type="entry name" value="GLHYDRLASE4"/>
</dbReference>
<proteinExistence type="inferred from homology"/>
<evidence type="ECO:0000256" key="5">
    <source>
        <dbReference type="ARBA" id="ARBA00022801"/>
    </source>
</evidence>
<reference evidence="11" key="1">
    <citation type="journal article" date="2014" name="Front. Microbiol.">
        <title>High frequency of phylogenetically diverse reductive dehalogenase-homologous genes in deep subseafloor sedimentary metagenomes.</title>
        <authorList>
            <person name="Kawai M."/>
            <person name="Futagami T."/>
            <person name="Toyoda A."/>
            <person name="Takaki Y."/>
            <person name="Nishi S."/>
            <person name="Hori S."/>
            <person name="Arai W."/>
            <person name="Tsubouchi T."/>
            <person name="Morono Y."/>
            <person name="Uchiyama I."/>
            <person name="Ito T."/>
            <person name="Fujiyama A."/>
            <person name="Inagaki F."/>
            <person name="Takami H."/>
        </authorList>
    </citation>
    <scope>NUCLEOTIDE SEQUENCE</scope>
    <source>
        <strain evidence="11">Expedition CK06-06</strain>
    </source>
</reference>
<dbReference type="InterPro" id="IPR022616">
    <property type="entry name" value="Glyco_hydro_4_C"/>
</dbReference>
<dbReference type="Pfam" id="PF11975">
    <property type="entry name" value="Glyco_hydro_4C"/>
    <property type="match status" value="1"/>
</dbReference>
<comment type="cofactor">
    <cofactor evidence="1">
        <name>NAD(+)</name>
        <dbReference type="ChEBI" id="CHEBI:57540"/>
    </cofactor>
</comment>
<evidence type="ECO:0000256" key="7">
    <source>
        <dbReference type="ARBA" id="ARBA00023211"/>
    </source>
</evidence>
<gene>
    <name evidence="11" type="ORF">S01H4_18459</name>
</gene>
<dbReference type="SUPFAM" id="SSF56327">
    <property type="entry name" value="LDH C-terminal domain-like"/>
    <property type="match status" value="1"/>
</dbReference>
<sequence>MIFGSGAVANIMDSEVLEGSTICLHDINAKSLELMYQACQSAIDEKKSNITLESTINRLDALRNATFIINSIEITPRFDFMEMDYSIPLKFGCKQVSGENGGPGGLFHSLRVIPPILKICEDIQKVCPNAFIINFSNPMSRVCLAIKRKFPSLRLVGLCHEIMFCKHYLPPMLGTPYSNLEFKAGGLNHFGVILEIKYRDTGEDAYPDIRKRGPEYIRNIQLWDTNLTAFILEKYGYLPYTYDSHYGEYMRWAWDFSDIEKIRNFWKGYAEKSIKKGIRLERQIRKGKGAKI</sequence>
<feature type="non-terminal residue" evidence="11">
    <location>
        <position position="292"/>
    </location>
</feature>
<dbReference type="GO" id="GO:0016616">
    <property type="term" value="F:oxidoreductase activity, acting on the CH-OH group of donors, NAD or NADP as acceptor"/>
    <property type="evidence" value="ECO:0007669"/>
    <property type="project" value="InterPro"/>
</dbReference>
<keyword evidence="9" id="KW-0326">Glycosidase</keyword>
<dbReference type="InterPro" id="IPR053715">
    <property type="entry name" value="GH4_Enzyme_sf"/>
</dbReference>
<dbReference type="Gene3D" id="3.90.1820.10">
    <property type="entry name" value="AglA-like glucosidase"/>
    <property type="match status" value="1"/>
</dbReference>
<dbReference type="GO" id="GO:0046872">
    <property type="term" value="F:metal ion binding"/>
    <property type="evidence" value="ECO:0007669"/>
    <property type="project" value="UniProtKB-KW"/>
</dbReference>
<accession>X0ZKX9</accession>
<evidence type="ECO:0000256" key="9">
    <source>
        <dbReference type="ARBA" id="ARBA00023295"/>
    </source>
</evidence>
<feature type="domain" description="Glycosyl hydrolase family 4 C-terminal" evidence="10">
    <location>
        <begin position="186"/>
        <end position="273"/>
    </location>
</feature>
<keyword evidence="8" id="KW-0119">Carbohydrate metabolism</keyword>
<dbReference type="EMBL" id="BART01008186">
    <property type="protein sequence ID" value="GAG70064.1"/>
    <property type="molecule type" value="Genomic_DNA"/>
</dbReference>
<dbReference type="GO" id="GO:0005975">
    <property type="term" value="P:carbohydrate metabolic process"/>
    <property type="evidence" value="ECO:0007669"/>
    <property type="project" value="InterPro"/>
</dbReference>
<dbReference type="InterPro" id="IPR036291">
    <property type="entry name" value="NAD(P)-bd_dom_sf"/>
</dbReference>
<keyword evidence="6" id="KW-0520">NAD</keyword>
<dbReference type="GO" id="GO:0004553">
    <property type="term" value="F:hydrolase activity, hydrolyzing O-glycosyl compounds"/>
    <property type="evidence" value="ECO:0007669"/>
    <property type="project" value="InterPro"/>
</dbReference>
<evidence type="ECO:0000256" key="2">
    <source>
        <dbReference type="ARBA" id="ARBA00001936"/>
    </source>
</evidence>
<evidence type="ECO:0000256" key="4">
    <source>
        <dbReference type="ARBA" id="ARBA00022723"/>
    </source>
</evidence>
<name>X0ZKX9_9ZZZZ</name>
<organism evidence="11">
    <name type="scientific">marine sediment metagenome</name>
    <dbReference type="NCBI Taxonomy" id="412755"/>
    <lineage>
        <taxon>unclassified sequences</taxon>
        <taxon>metagenomes</taxon>
        <taxon>ecological metagenomes</taxon>
    </lineage>
</organism>
<dbReference type="PANTHER" id="PTHR32092:SF6">
    <property type="entry name" value="ALPHA-GALACTOSIDASE"/>
    <property type="match status" value="1"/>
</dbReference>
<comment type="similarity">
    <text evidence="3">Belongs to the glycosyl hydrolase 4 family.</text>
</comment>
<evidence type="ECO:0000256" key="6">
    <source>
        <dbReference type="ARBA" id="ARBA00023027"/>
    </source>
</evidence>
<dbReference type="Pfam" id="PF02056">
    <property type="entry name" value="Glyco_hydro_4"/>
    <property type="match status" value="1"/>
</dbReference>
<evidence type="ECO:0000256" key="1">
    <source>
        <dbReference type="ARBA" id="ARBA00001911"/>
    </source>
</evidence>
<keyword evidence="5" id="KW-0378">Hydrolase</keyword>
<dbReference type="SUPFAM" id="SSF51735">
    <property type="entry name" value="NAD(P)-binding Rossmann-fold domains"/>
    <property type="match status" value="1"/>
</dbReference>
<keyword evidence="4" id="KW-0479">Metal-binding</keyword>
<protein>
    <recommendedName>
        <fullName evidence="10">Glycosyl hydrolase family 4 C-terminal domain-containing protein</fullName>
    </recommendedName>
</protein>
<dbReference type="InterPro" id="IPR001088">
    <property type="entry name" value="Glyco_hydro_4"/>
</dbReference>